<dbReference type="GO" id="GO:0051287">
    <property type="term" value="F:NAD binding"/>
    <property type="evidence" value="ECO:0007669"/>
    <property type="project" value="InterPro"/>
</dbReference>
<keyword evidence="8" id="KW-1185">Reference proteome</keyword>
<dbReference type="InterPro" id="IPR036291">
    <property type="entry name" value="NAD(P)-bd_dom_sf"/>
</dbReference>
<dbReference type="InterPro" id="IPR006139">
    <property type="entry name" value="D-isomer_2_OHA_DH_cat_dom"/>
</dbReference>
<dbReference type="PROSITE" id="PS00671">
    <property type="entry name" value="D_2_HYDROXYACID_DH_3"/>
    <property type="match status" value="1"/>
</dbReference>
<dbReference type="AlphaFoldDB" id="A0AA44BC55"/>
<evidence type="ECO:0000256" key="4">
    <source>
        <dbReference type="RuleBase" id="RU003719"/>
    </source>
</evidence>
<dbReference type="Gene3D" id="3.40.50.720">
    <property type="entry name" value="NAD(P)-binding Rossmann-like Domain"/>
    <property type="match status" value="2"/>
</dbReference>
<evidence type="ECO:0000259" key="6">
    <source>
        <dbReference type="Pfam" id="PF02826"/>
    </source>
</evidence>
<comment type="caution">
    <text evidence="7">The sequence shown here is derived from an EMBL/GenBank/DDBJ whole genome shotgun (WGS) entry which is preliminary data.</text>
</comment>
<protein>
    <submittedName>
        <fullName evidence="7">Dihydrofolate reductase</fullName>
    </submittedName>
</protein>
<evidence type="ECO:0000256" key="1">
    <source>
        <dbReference type="ARBA" id="ARBA00005854"/>
    </source>
</evidence>
<dbReference type="PANTHER" id="PTHR43333:SF1">
    <property type="entry name" value="D-ISOMER SPECIFIC 2-HYDROXYACID DEHYDROGENASE NAD-BINDING DOMAIN-CONTAINING PROTEIN"/>
    <property type="match status" value="1"/>
</dbReference>
<dbReference type="InterPro" id="IPR029753">
    <property type="entry name" value="D-isomer_DH_CS"/>
</dbReference>
<feature type="domain" description="D-isomer specific 2-hydroxyacid dehydrogenase catalytic" evidence="5">
    <location>
        <begin position="8"/>
        <end position="308"/>
    </location>
</feature>
<proteinExistence type="inferred from homology"/>
<dbReference type="SUPFAM" id="SSF52283">
    <property type="entry name" value="Formate/glycerate dehydrogenase catalytic domain-like"/>
    <property type="match status" value="1"/>
</dbReference>
<dbReference type="InterPro" id="IPR006140">
    <property type="entry name" value="D-isomer_DH_NAD-bd"/>
</dbReference>
<dbReference type="GO" id="GO:0016616">
    <property type="term" value="F:oxidoreductase activity, acting on the CH-OH group of donors, NAD or NADP as acceptor"/>
    <property type="evidence" value="ECO:0007669"/>
    <property type="project" value="InterPro"/>
</dbReference>
<keyword evidence="3" id="KW-0520">NAD</keyword>
<organism evidence="7 8">
    <name type="scientific">Isachenkonia alkalipeptolytica</name>
    <dbReference type="NCBI Taxonomy" id="2565777"/>
    <lineage>
        <taxon>Bacteria</taxon>
        <taxon>Bacillati</taxon>
        <taxon>Bacillota</taxon>
        <taxon>Clostridia</taxon>
        <taxon>Eubacteriales</taxon>
        <taxon>Clostridiaceae</taxon>
        <taxon>Isachenkonia</taxon>
    </lineage>
</organism>
<name>A0AA44BC55_9CLOT</name>
<dbReference type="PANTHER" id="PTHR43333">
    <property type="entry name" value="2-HACID_DH_C DOMAIN-CONTAINING PROTEIN"/>
    <property type="match status" value="1"/>
</dbReference>
<evidence type="ECO:0000313" key="8">
    <source>
        <dbReference type="Proteomes" id="UP000449710"/>
    </source>
</evidence>
<dbReference type="Proteomes" id="UP000449710">
    <property type="component" value="Unassembled WGS sequence"/>
</dbReference>
<evidence type="ECO:0000256" key="2">
    <source>
        <dbReference type="ARBA" id="ARBA00023002"/>
    </source>
</evidence>
<dbReference type="CDD" id="cd12155">
    <property type="entry name" value="PGDH_1"/>
    <property type="match status" value="1"/>
</dbReference>
<dbReference type="EMBL" id="SUMG01000001">
    <property type="protein sequence ID" value="NBG87029.1"/>
    <property type="molecule type" value="Genomic_DNA"/>
</dbReference>
<dbReference type="Pfam" id="PF02826">
    <property type="entry name" value="2-Hacid_dh_C"/>
    <property type="match status" value="1"/>
</dbReference>
<feature type="domain" description="D-isomer specific 2-hydroxyacid dehydrogenase NAD-binding" evidence="6">
    <location>
        <begin position="103"/>
        <end position="275"/>
    </location>
</feature>
<dbReference type="SUPFAM" id="SSF51735">
    <property type="entry name" value="NAD(P)-binding Rossmann-fold domains"/>
    <property type="match status" value="1"/>
</dbReference>
<sequence>MKALFTYDYGEKKMQSIKNLGYEIIFRKERDLVYDEELEDVEALICYSPFSTLDIGKMKNLKWIQLSSIGIDQVPLEKVKDQGILLTNNKGGYSIPMGEFIVMKILELFKNSKTFYHQQQQKQWKMDTSLIELYNKRVSFIGTGSIAVEGAKRLQGFGVEITGVNTRGRDVEYFHKCYPIKDLYEVLKHSDVVVLTIPYTDETHHLIDDGALAAMNPKAYLINVSRGSVVEEPALIEHLKQESIQGAALDVVEEEPLREDSPLWDFANVIITPHNSWVSEMRNQRRFDTIYENAEKFSRGETLKNLVNLDKGY</sequence>
<dbReference type="Pfam" id="PF00389">
    <property type="entry name" value="2-Hacid_dh"/>
    <property type="match status" value="1"/>
</dbReference>
<evidence type="ECO:0000256" key="3">
    <source>
        <dbReference type="ARBA" id="ARBA00023027"/>
    </source>
</evidence>
<dbReference type="RefSeq" id="WP_160718335.1">
    <property type="nucleotide sequence ID" value="NZ_SUMG01000001.1"/>
</dbReference>
<evidence type="ECO:0000259" key="5">
    <source>
        <dbReference type="Pfam" id="PF00389"/>
    </source>
</evidence>
<gene>
    <name evidence="7" type="ORF">ISALK_00805</name>
</gene>
<accession>A0AA44BC55</accession>
<reference evidence="7 8" key="1">
    <citation type="submission" date="2019-04" db="EMBL/GenBank/DDBJ databases">
        <title>Isachenkonia alkalipeptolytica gen. nov. sp. nov. a new anaerobic, alkiliphilic organothrophic bacterium capable to reduce synthesized ferrihydrite isolated from a soda lake.</title>
        <authorList>
            <person name="Toshchakov S.V."/>
            <person name="Zavarzina D.G."/>
            <person name="Zhilina T.N."/>
            <person name="Kostrikina N.A."/>
            <person name="Kublanov I.V."/>
        </authorList>
    </citation>
    <scope>NUCLEOTIDE SEQUENCE [LARGE SCALE GENOMIC DNA]</scope>
    <source>
        <strain evidence="7 8">Z-1701</strain>
    </source>
</reference>
<comment type="similarity">
    <text evidence="1 4">Belongs to the D-isomer specific 2-hydroxyacid dehydrogenase family.</text>
</comment>
<keyword evidence="2 4" id="KW-0560">Oxidoreductase</keyword>
<evidence type="ECO:0000313" key="7">
    <source>
        <dbReference type="EMBL" id="NBG87029.1"/>
    </source>
</evidence>